<evidence type="ECO:0000313" key="4">
    <source>
        <dbReference type="EMBL" id="CAE0502796.1"/>
    </source>
</evidence>
<gene>
    <name evidence="4" type="ORF">DTER00134_LOCUS17869</name>
</gene>
<dbReference type="EMBL" id="HBIP01029572">
    <property type="protein sequence ID" value="CAE0502796.1"/>
    <property type="molecule type" value="Transcribed_RNA"/>
</dbReference>
<dbReference type="SMART" id="SM00225">
    <property type="entry name" value="BTB"/>
    <property type="match status" value="1"/>
</dbReference>
<name>A0A7S3R521_DUNTE</name>
<evidence type="ECO:0000259" key="3">
    <source>
        <dbReference type="PROSITE" id="PS50097"/>
    </source>
</evidence>
<proteinExistence type="predicted"/>
<comment type="pathway">
    <text evidence="1">Protein modification; protein ubiquitination.</text>
</comment>
<evidence type="ECO:0000256" key="2">
    <source>
        <dbReference type="SAM" id="MobiDB-lite"/>
    </source>
</evidence>
<feature type="domain" description="BTB" evidence="3">
    <location>
        <begin position="8"/>
        <end position="65"/>
    </location>
</feature>
<organism evidence="4">
    <name type="scientific">Dunaliella tertiolecta</name>
    <name type="common">Green alga</name>
    <dbReference type="NCBI Taxonomy" id="3047"/>
    <lineage>
        <taxon>Eukaryota</taxon>
        <taxon>Viridiplantae</taxon>
        <taxon>Chlorophyta</taxon>
        <taxon>core chlorophytes</taxon>
        <taxon>Chlorophyceae</taxon>
        <taxon>CS clade</taxon>
        <taxon>Chlamydomonadales</taxon>
        <taxon>Dunaliellaceae</taxon>
        <taxon>Dunaliella</taxon>
    </lineage>
</organism>
<feature type="region of interest" description="Disordered" evidence="2">
    <location>
        <begin position="192"/>
        <end position="230"/>
    </location>
</feature>
<sequence length="265" mass="28613">MSVEQDNWDELVHLESCEGDRFPVHIGLLCNASRVFRDLFSSTTEKEIGLSESSEEVKLLLNALYGVGCVPPAGLDLEGDPVSWRGVCNLAELADKFDAPRLLSSCTRYMEKKVTCLEAAPSKEGMAVALEWLKLAKRLDLHAVTAAVASLLGRMFFVWNLKAHLKEVSAAMDAASFLEVVNNISAGVETSLQASQSTPNSTTAPLGGQASTETMPNEQQAPALPPANNHAFAGTAEPLLGYPNPHYLHQHPMLAAQPLVPIGHW</sequence>
<dbReference type="AlphaFoldDB" id="A0A7S3R521"/>
<dbReference type="InterPro" id="IPR000210">
    <property type="entry name" value="BTB/POZ_dom"/>
</dbReference>
<dbReference type="InterPro" id="IPR011333">
    <property type="entry name" value="SKP1/BTB/POZ_sf"/>
</dbReference>
<feature type="compositionally biased region" description="Polar residues" evidence="2">
    <location>
        <begin position="192"/>
        <end position="220"/>
    </location>
</feature>
<reference evidence="4" key="1">
    <citation type="submission" date="2021-01" db="EMBL/GenBank/DDBJ databases">
        <authorList>
            <person name="Corre E."/>
            <person name="Pelletier E."/>
            <person name="Niang G."/>
            <person name="Scheremetjew M."/>
            <person name="Finn R."/>
            <person name="Kale V."/>
            <person name="Holt S."/>
            <person name="Cochrane G."/>
            <person name="Meng A."/>
            <person name="Brown T."/>
            <person name="Cohen L."/>
        </authorList>
    </citation>
    <scope>NUCLEOTIDE SEQUENCE</scope>
    <source>
        <strain evidence="4">CCMP1320</strain>
    </source>
</reference>
<dbReference type="PROSITE" id="PS50097">
    <property type="entry name" value="BTB"/>
    <property type="match status" value="1"/>
</dbReference>
<dbReference type="Gene3D" id="3.30.710.10">
    <property type="entry name" value="Potassium Channel Kv1.1, Chain A"/>
    <property type="match status" value="1"/>
</dbReference>
<protein>
    <recommendedName>
        <fullName evidence="3">BTB domain-containing protein</fullName>
    </recommendedName>
</protein>
<accession>A0A7S3R521</accession>
<dbReference type="Pfam" id="PF00651">
    <property type="entry name" value="BTB"/>
    <property type="match status" value="1"/>
</dbReference>
<evidence type="ECO:0000256" key="1">
    <source>
        <dbReference type="ARBA" id="ARBA00004906"/>
    </source>
</evidence>
<dbReference type="SUPFAM" id="SSF54695">
    <property type="entry name" value="POZ domain"/>
    <property type="match status" value="1"/>
</dbReference>